<evidence type="ECO:0000259" key="5">
    <source>
        <dbReference type="Pfam" id="PF22938"/>
    </source>
</evidence>
<dbReference type="Gene3D" id="3.30.70.270">
    <property type="match status" value="2"/>
</dbReference>
<feature type="region of interest" description="Disordered" evidence="3">
    <location>
        <begin position="552"/>
        <end position="585"/>
    </location>
</feature>
<keyword evidence="2" id="KW-0511">Multifunctional enzyme</keyword>
<dbReference type="Pfam" id="PF22938">
    <property type="entry name" value="Integrase_p58_C"/>
    <property type="match status" value="1"/>
</dbReference>
<accession>A0A0V1C875</accession>
<feature type="compositionally biased region" description="Basic and acidic residues" evidence="3">
    <location>
        <begin position="449"/>
        <end position="466"/>
    </location>
</feature>
<feature type="compositionally biased region" description="Basic and acidic residues" evidence="3">
    <location>
        <begin position="555"/>
        <end position="570"/>
    </location>
</feature>
<protein>
    <recommendedName>
        <fullName evidence="1">RNA-directed DNA polymerase</fullName>
        <ecNumber evidence="1">2.7.7.49</ecNumber>
    </recommendedName>
</protein>
<feature type="region of interest" description="Disordered" evidence="3">
    <location>
        <begin position="443"/>
        <end position="466"/>
    </location>
</feature>
<evidence type="ECO:0000256" key="3">
    <source>
        <dbReference type="SAM" id="MobiDB-lite"/>
    </source>
</evidence>
<dbReference type="AlphaFoldDB" id="A0A0V1C875"/>
<dbReference type="PANTHER" id="PTHR37984">
    <property type="entry name" value="PROTEIN CBG26694"/>
    <property type="match status" value="1"/>
</dbReference>
<dbReference type="EC" id="2.7.7.49" evidence="1"/>
<name>A0A0V1C875_TRIBR</name>
<dbReference type="SUPFAM" id="SSF56672">
    <property type="entry name" value="DNA/RNA polymerases"/>
    <property type="match status" value="2"/>
</dbReference>
<sequence length="585" mass="67083">MDGLQDEKSSTSENVPCSQSSVESCSISEEKSILLSQAAIMDVVENLRTSNKRDGGQSLIAKQTWPNISGFQVGRRFRSFLEFEQAFDAWKSEHFHTFRVASSETLRLKDGVIDPIFRYRYIVYHCAHYGVPRVRANHRTMPLQPISGQPITKMCRIFADEFRLNQPRAGSETAEKGGSRTHGARHQLAAQARTSKNYKLQKDGIFYCQLYRTFSCQSVFDALKYHLTSAPVLAYPDFYRLFIVDVDDGRDGLGAVLRQREWKTERIVAYVSRTRLRKKCSAWYGPCSAPAAFQRTTEMHTARLQEVLDCLRKLGVKVKPEKCQLMKRKVAYLGHIISEKGIATDPSKTRAVKEWQAPSCVSELRQFLGLASYYRKFVNGFASIAAPLHRLLEGDAEWKWTEDCQVAFDALKHQLTSAPILAYPDFRRRFLVDVDASGDGLGAALSQKDGSKERVKERAQRRQKSLYDRKATQGTFRVKDLWLAILRGGKLHPCWEGPYEIVQTLGPHTHRVRQQKWRRRTIVVHYDRLKEYVTREGADETKRSPFPLWYGSGTYRKEQQPKENEAELRHAGSPYHRLLSKSAES</sequence>
<dbReference type="InterPro" id="IPR043128">
    <property type="entry name" value="Rev_trsase/Diguanyl_cyclase"/>
</dbReference>
<evidence type="ECO:0000313" key="7">
    <source>
        <dbReference type="Proteomes" id="UP000054653"/>
    </source>
</evidence>
<evidence type="ECO:0000259" key="4">
    <source>
        <dbReference type="Pfam" id="PF17919"/>
    </source>
</evidence>
<keyword evidence="7" id="KW-1185">Reference proteome</keyword>
<dbReference type="Proteomes" id="UP000054653">
    <property type="component" value="Unassembled WGS sequence"/>
</dbReference>
<dbReference type="InterPro" id="IPR054465">
    <property type="entry name" value="Integrase_p58-like_C"/>
</dbReference>
<feature type="domain" description="Reverse transcriptase/retrotransposon-derived protein RNase H-like" evidence="4">
    <location>
        <begin position="215"/>
        <end position="274"/>
    </location>
</feature>
<reference evidence="6 7" key="1">
    <citation type="submission" date="2015-01" db="EMBL/GenBank/DDBJ databases">
        <title>Evolution of Trichinella species and genotypes.</title>
        <authorList>
            <person name="Korhonen P.K."/>
            <person name="Edoardo P."/>
            <person name="Giuseppe L.R."/>
            <person name="Gasser R.B."/>
        </authorList>
    </citation>
    <scope>NUCLEOTIDE SEQUENCE [LARGE SCALE GENOMIC DNA]</scope>
    <source>
        <strain evidence="6">ISS120</strain>
    </source>
</reference>
<evidence type="ECO:0000256" key="2">
    <source>
        <dbReference type="ARBA" id="ARBA00023268"/>
    </source>
</evidence>
<dbReference type="STRING" id="45882.A0A0V1C875"/>
<dbReference type="FunFam" id="3.30.70.270:FF:000020">
    <property type="entry name" value="Transposon Tf2-6 polyprotein-like Protein"/>
    <property type="match status" value="1"/>
</dbReference>
<evidence type="ECO:0000313" key="6">
    <source>
        <dbReference type="EMBL" id="KRY45503.1"/>
    </source>
</evidence>
<organism evidence="6 7">
    <name type="scientific">Trichinella britovi</name>
    <name type="common">Parasitic roundworm</name>
    <dbReference type="NCBI Taxonomy" id="45882"/>
    <lineage>
        <taxon>Eukaryota</taxon>
        <taxon>Metazoa</taxon>
        <taxon>Ecdysozoa</taxon>
        <taxon>Nematoda</taxon>
        <taxon>Enoplea</taxon>
        <taxon>Dorylaimia</taxon>
        <taxon>Trichinellida</taxon>
        <taxon>Trichinellidae</taxon>
        <taxon>Trichinella</taxon>
    </lineage>
</organism>
<feature type="domain" description="Reverse transcriptase/retrotransposon-derived protein RNase H-like" evidence="4">
    <location>
        <begin position="400"/>
        <end position="454"/>
    </location>
</feature>
<proteinExistence type="predicted"/>
<dbReference type="PANTHER" id="PTHR37984:SF5">
    <property type="entry name" value="PROTEIN NYNRIN-LIKE"/>
    <property type="match status" value="1"/>
</dbReference>
<comment type="caution">
    <text evidence="6">The sequence shown here is derived from an EMBL/GenBank/DDBJ whole genome shotgun (WGS) entry which is preliminary data.</text>
</comment>
<dbReference type="InterPro" id="IPR041577">
    <property type="entry name" value="RT_RNaseH_2"/>
</dbReference>
<feature type="domain" description="Integrase p58-like C-terminal" evidence="5">
    <location>
        <begin position="497"/>
        <end position="530"/>
    </location>
</feature>
<dbReference type="GO" id="GO:0003964">
    <property type="term" value="F:RNA-directed DNA polymerase activity"/>
    <property type="evidence" value="ECO:0007669"/>
    <property type="project" value="UniProtKB-EC"/>
</dbReference>
<evidence type="ECO:0000256" key="1">
    <source>
        <dbReference type="ARBA" id="ARBA00012493"/>
    </source>
</evidence>
<dbReference type="InterPro" id="IPR043502">
    <property type="entry name" value="DNA/RNA_pol_sf"/>
</dbReference>
<gene>
    <name evidence="6" type="primary">pol</name>
    <name evidence="6" type="ORF">T03_14735</name>
</gene>
<dbReference type="Pfam" id="PF17919">
    <property type="entry name" value="RT_RNaseH_2"/>
    <property type="match status" value="2"/>
</dbReference>
<dbReference type="EMBL" id="JYDI01000354">
    <property type="protein sequence ID" value="KRY45503.1"/>
    <property type="molecule type" value="Genomic_DNA"/>
</dbReference>
<dbReference type="InterPro" id="IPR050951">
    <property type="entry name" value="Retrovirus_Pol_polyprotein"/>
</dbReference>